<proteinExistence type="predicted"/>
<dbReference type="OrthoDB" id="2191689at2759"/>
<dbReference type="VEuPathDB" id="MicrosporidiaDB:EDEG_03559"/>
<sequence length="294" mass="35176">MNECKHIEIFDSICLECGLTLQTAEVFDDSYVFTENTSMPIKMNIKNIIYDKRIYIMNSIRHVLGILNKTEYENHVFDFIVKKTFTTRLGINTKVCASIYFILKNMDFPILLKDFDNYVKGGYRFLQIVLFRNFPYSKPTKTYLDAIIDRIINHLNEFDYIFHDGCSLKEEVYRLSQERSKFNFVDYIILKIFENQCIDFAFEKYELHKFSSKESLQSFANSQEYYFKKNKRNNKTVHLKVDKAVNKIFYNQNIYDVNIDEIDLIIERMLLNGINENTIKSMSLKEIRKFYHID</sequence>
<evidence type="ECO:0000313" key="2">
    <source>
        <dbReference type="Proteomes" id="UP000003163"/>
    </source>
</evidence>
<reference evidence="1 2" key="1">
    <citation type="submission" date="2011-08" db="EMBL/GenBank/DDBJ databases">
        <authorList>
            <person name="Liu Z.J."/>
            <person name="Shi F.L."/>
            <person name="Lu J.Q."/>
            <person name="Li M."/>
            <person name="Wang Z.L."/>
        </authorList>
    </citation>
    <scope>NUCLEOTIDE SEQUENCE [LARGE SCALE GENOMIC DNA]</scope>
    <source>
        <strain evidence="1 2">USNM 41457</strain>
    </source>
</reference>
<dbReference type="InParanoid" id="J9DKS0"/>
<name>J9DKS0_EDHAE</name>
<dbReference type="AlphaFoldDB" id="J9DKS0"/>
<keyword evidence="2" id="KW-1185">Reference proteome</keyword>
<organism evidence="1 2">
    <name type="scientific">Edhazardia aedis (strain USNM 41457)</name>
    <name type="common">Microsporidian parasite</name>
    <dbReference type="NCBI Taxonomy" id="1003232"/>
    <lineage>
        <taxon>Eukaryota</taxon>
        <taxon>Fungi</taxon>
        <taxon>Fungi incertae sedis</taxon>
        <taxon>Microsporidia</taxon>
        <taxon>Edhazardia</taxon>
    </lineage>
</organism>
<dbReference type="HOGENOM" id="CLU_946741_0_0_1"/>
<protein>
    <submittedName>
        <fullName evidence="1">Uncharacterized protein</fullName>
    </submittedName>
</protein>
<reference evidence="2" key="2">
    <citation type="submission" date="2015-07" db="EMBL/GenBank/DDBJ databases">
        <title>Contrasting host-pathogen interactions and genome evolution in two generalist and specialist microsporidian pathogens of mosquitoes.</title>
        <authorList>
            <consortium name="The Broad Institute Genomics Platform"/>
            <consortium name="The Broad Institute Genome Sequencing Center for Infectious Disease"/>
            <person name="Cuomo C.A."/>
            <person name="Sanscrainte N.D."/>
            <person name="Goldberg J.M."/>
            <person name="Heiman D."/>
            <person name="Young S."/>
            <person name="Zeng Q."/>
            <person name="Becnel J.J."/>
            <person name="Birren B.W."/>
        </authorList>
    </citation>
    <scope>NUCLEOTIDE SEQUENCE [LARGE SCALE GENOMIC DNA]</scope>
    <source>
        <strain evidence="2">USNM 41457</strain>
    </source>
</reference>
<dbReference type="Proteomes" id="UP000003163">
    <property type="component" value="Unassembled WGS sequence"/>
</dbReference>
<comment type="caution">
    <text evidence="1">The sequence shown here is derived from an EMBL/GenBank/DDBJ whole genome shotgun (WGS) entry which is preliminary data.</text>
</comment>
<gene>
    <name evidence="1" type="ORF">EDEG_03559</name>
</gene>
<accession>J9DKS0</accession>
<evidence type="ECO:0000313" key="1">
    <source>
        <dbReference type="EMBL" id="EJW01987.1"/>
    </source>
</evidence>
<dbReference type="EMBL" id="AFBI03000098">
    <property type="protein sequence ID" value="EJW01987.1"/>
    <property type="molecule type" value="Genomic_DNA"/>
</dbReference>